<evidence type="ECO:0000313" key="2">
    <source>
        <dbReference type="EMBL" id="RCV44198.1"/>
    </source>
</evidence>
<dbReference type="Gene3D" id="1.20.1280.50">
    <property type="match status" value="1"/>
</dbReference>
<dbReference type="InterPro" id="IPR055290">
    <property type="entry name" value="At3g26010-like"/>
</dbReference>
<reference evidence="2" key="1">
    <citation type="journal article" date="2012" name="Nat. Biotechnol.">
        <title>Reference genome sequence of the model plant Setaria.</title>
        <authorList>
            <person name="Bennetzen J.L."/>
            <person name="Schmutz J."/>
            <person name="Wang H."/>
            <person name="Percifield R."/>
            <person name="Hawkins J."/>
            <person name="Pontaroli A.C."/>
            <person name="Estep M."/>
            <person name="Feng L."/>
            <person name="Vaughn J.N."/>
            <person name="Grimwood J."/>
            <person name="Jenkins J."/>
            <person name="Barry K."/>
            <person name="Lindquist E."/>
            <person name="Hellsten U."/>
            <person name="Deshpande S."/>
            <person name="Wang X."/>
            <person name="Wu X."/>
            <person name="Mitros T."/>
            <person name="Triplett J."/>
            <person name="Yang X."/>
            <person name="Ye C.Y."/>
            <person name="Mauro-Herrera M."/>
            <person name="Wang L."/>
            <person name="Li P."/>
            <person name="Sharma M."/>
            <person name="Sharma R."/>
            <person name="Ronald P.C."/>
            <person name="Panaud O."/>
            <person name="Kellogg E.A."/>
            <person name="Brutnell T.P."/>
            <person name="Doust A.N."/>
            <person name="Tuskan G.A."/>
            <person name="Rokhsar D."/>
            <person name="Devos K.M."/>
        </authorList>
    </citation>
    <scope>NUCLEOTIDE SEQUENCE [LARGE SCALE GENOMIC DNA]</scope>
    <source>
        <strain evidence="2">Yugu1</strain>
    </source>
</reference>
<dbReference type="EMBL" id="CM003536">
    <property type="protein sequence ID" value="RCV44198.1"/>
    <property type="molecule type" value="Genomic_DNA"/>
</dbReference>
<accession>A0A368SP63</accession>
<dbReference type="CDD" id="cd22157">
    <property type="entry name" value="F-box_AtFBW1-like"/>
    <property type="match status" value="1"/>
</dbReference>
<evidence type="ECO:0000259" key="1">
    <source>
        <dbReference type="SMART" id="SM00256"/>
    </source>
</evidence>
<dbReference type="STRING" id="4555.A0A368SP63"/>
<feature type="domain" description="F-box" evidence="1">
    <location>
        <begin position="14"/>
        <end position="54"/>
    </location>
</feature>
<name>A0A368SP63_SETIT</name>
<reference evidence="2" key="2">
    <citation type="submission" date="2015-07" db="EMBL/GenBank/DDBJ databases">
        <authorList>
            <person name="Noorani M."/>
        </authorList>
    </citation>
    <scope>NUCLEOTIDE SEQUENCE</scope>
    <source>
        <strain evidence="2">Yugu1</strain>
    </source>
</reference>
<dbReference type="PANTHER" id="PTHR35546">
    <property type="entry name" value="F-BOX PROTEIN INTERACTION DOMAIN PROTEIN-RELATED"/>
    <property type="match status" value="1"/>
</dbReference>
<dbReference type="PANTHER" id="PTHR35546:SF105">
    <property type="entry name" value="OS05G0139200 PROTEIN"/>
    <property type="match status" value="1"/>
</dbReference>
<dbReference type="AlphaFoldDB" id="A0A368SP63"/>
<dbReference type="Pfam" id="PF00646">
    <property type="entry name" value="F-box"/>
    <property type="match status" value="1"/>
</dbReference>
<gene>
    <name evidence="2" type="ORF">SETIT_9G354800v2</name>
</gene>
<dbReference type="OrthoDB" id="682963at2759"/>
<sequence length="191" mass="21993">MGPSKKCASAVADLTDDLIIEILSRLPAKSICRFKCVSWHWYNLITRLEHRKKIPQTLFGFFYPTCRLGQKNDVLTFPDFVDIMGEEELPFSDPPLFFLIRYRLIDPKICCNGLLLCLCWKVSPSDKANYVVCNPAIEKWVALPESNHDSDACAHYLGFDPAASSYFHVFQLLEEDEDYGCWCAYVILIYM</sequence>
<dbReference type="InterPro" id="IPR001810">
    <property type="entry name" value="F-box_dom"/>
</dbReference>
<protein>
    <recommendedName>
        <fullName evidence="1">F-box domain-containing protein</fullName>
    </recommendedName>
</protein>
<dbReference type="SUPFAM" id="SSF81383">
    <property type="entry name" value="F-box domain"/>
    <property type="match status" value="1"/>
</dbReference>
<organism evidence="2">
    <name type="scientific">Setaria italica</name>
    <name type="common">Foxtail millet</name>
    <name type="synonym">Panicum italicum</name>
    <dbReference type="NCBI Taxonomy" id="4555"/>
    <lineage>
        <taxon>Eukaryota</taxon>
        <taxon>Viridiplantae</taxon>
        <taxon>Streptophyta</taxon>
        <taxon>Embryophyta</taxon>
        <taxon>Tracheophyta</taxon>
        <taxon>Spermatophyta</taxon>
        <taxon>Magnoliopsida</taxon>
        <taxon>Liliopsida</taxon>
        <taxon>Poales</taxon>
        <taxon>Poaceae</taxon>
        <taxon>PACMAD clade</taxon>
        <taxon>Panicoideae</taxon>
        <taxon>Panicodae</taxon>
        <taxon>Paniceae</taxon>
        <taxon>Cenchrinae</taxon>
        <taxon>Setaria</taxon>
    </lineage>
</organism>
<proteinExistence type="predicted"/>
<dbReference type="SMART" id="SM00256">
    <property type="entry name" value="FBOX"/>
    <property type="match status" value="1"/>
</dbReference>
<dbReference type="InterPro" id="IPR036047">
    <property type="entry name" value="F-box-like_dom_sf"/>
</dbReference>